<dbReference type="PANTHER" id="PTHR22897">
    <property type="entry name" value="QUIESCIN Q6-RELATED SULFHYDRYL OXIDASE"/>
    <property type="match status" value="1"/>
</dbReference>
<dbReference type="GO" id="GO:0003756">
    <property type="term" value="F:protein disulfide isomerase activity"/>
    <property type="evidence" value="ECO:0007669"/>
    <property type="project" value="TreeGrafter"/>
</dbReference>
<feature type="domain" description="ERV/ALR sulfhydryl oxidase" evidence="8">
    <location>
        <begin position="68"/>
        <end position="181"/>
    </location>
</feature>
<dbReference type="AlphaFoldDB" id="A0A183AUF5"/>
<reference evidence="9" key="1">
    <citation type="submission" date="2016-06" db="UniProtKB">
        <authorList>
            <consortium name="WormBaseParasite"/>
        </authorList>
    </citation>
    <scope>IDENTIFICATION</scope>
</reference>
<comment type="cofactor">
    <cofactor evidence="1 7">
        <name>FAD</name>
        <dbReference type="ChEBI" id="CHEBI:57692"/>
    </cofactor>
</comment>
<evidence type="ECO:0000256" key="3">
    <source>
        <dbReference type="ARBA" id="ARBA00022729"/>
    </source>
</evidence>
<comment type="catalytic activity">
    <reaction evidence="7">
        <text>2 R'C(R)SH + O2 = R'C(R)S-S(R)CR' + H2O2</text>
        <dbReference type="Rhea" id="RHEA:17357"/>
        <dbReference type="ChEBI" id="CHEBI:15379"/>
        <dbReference type="ChEBI" id="CHEBI:16240"/>
        <dbReference type="ChEBI" id="CHEBI:16520"/>
        <dbReference type="ChEBI" id="CHEBI:17412"/>
        <dbReference type="EC" id="1.8.3.2"/>
    </reaction>
</comment>
<evidence type="ECO:0000256" key="1">
    <source>
        <dbReference type="ARBA" id="ARBA00001974"/>
    </source>
</evidence>
<dbReference type="EC" id="1.8.3.2" evidence="7"/>
<name>A0A183AUF5_9TREM</name>
<evidence type="ECO:0000256" key="5">
    <source>
        <dbReference type="ARBA" id="ARBA00023002"/>
    </source>
</evidence>
<dbReference type="PANTHER" id="PTHR22897:SF8">
    <property type="entry name" value="SULFHYDRYL OXIDASE"/>
    <property type="match status" value="1"/>
</dbReference>
<proteinExistence type="predicted"/>
<keyword evidence="5 7" id="KW-0560">Oxidoreductase</keyword>
<dbReference type="InterPro" id="IPR039798">
    <property type="entry name" value="Sulfhydryl_oxidase"/>
</dbReference>
<dbReference type="GO" id="GO:0000139">
    <property type="term" value="C:Golgi membrane"/>
    <property type="evidence" value="ECO:0007669"/>
    <property type="project" value="TreeGrafter"/>
</dbReference>
<keyword evidence="4 7" id="KW-0274">FAD</keyword>
<dbReference type="Gene3D" id="1.20.120.310">
    <property type="entry name" value="ERV/ALR sulfhydryl oxidase domain"/>
    <property type="match status" value="1"/>
</dbReference>
<evidence type="ECO:0000256" key="7">
    <source>
        <dbReference type="RuleBase" id="RU371123"/>
    </source>
</evidence>
<keyword evidence="6" id="KW-1015">Disulfide bond</keyword>
<sequence length="284" mass="32539">LSYRSGVLTKGSWYDSEAIPLPRPGQPENNMPTQPMNTFFKFPSVHMLWHICQFFAVDDVLNNNYNNNTIGHLLWLLCLKSYRSDLWSLSNHLFVILPELPAQCNNAHTFYLPGDIVAHTMNRFIPRFFSCQICAFHFAENSANIVRRGESVLWLNAVHNRVNRNLMGSPTEDPSAPKMVYPPRWLCAQCWSRDPQNPTDWVLGGDDDSRAALLSFLVDRFKSTLIVNLIILFDEVNSLITLARDHSAPQNTQTRNTITKPDSNRVCYIFRTCLFSETKSCLPV</sequence>
<dbReference type="Pfam" id="PF04777">
    <property type="entry name" value="Evr1_Alr"/>
    <property type="match status" value="1"/>
</dbReference>
<accession>A0A183AUF5</accession>
<dbReference type="WBParaSite" id="ECPE_0001062201-mRNA-1">
    <property type="protein sequence ID" value="ECPE_0001062201-mRNA-1"/>
    <property type="gene ID" value="ECPE_0001062201"/>
</dbReference>
<evidence type="ECO:0000256" key="2">
    <source>
        <dbReference type="ARBA" id="ARBA00022630"/>
    </source>
</evidence>
<evidence type="ECO:0000256" key="6">
    <source>
        <dbReference type="ARBA" id="ARBA00023157"/>
    </source>
</evidence>
<dbReference type="GO" id="GO:0006457">
    <property type="term" value="P:protein folding"/>
    <property type="evidence" value="ECO:0007669"/>
    <property type="project" value="TreeGrafter"/>
</dbReference>
<keyword evidence="2 7" id="KW-0285">Flavoprotein</keyword>
<evidence type="ECO:0000256" key="4">
    <source>
        <dbReference type="ARBA" id="ARBA00022827"/>
    </source>
</evidence>
<dbReference type="GO" id="GO:0005615">
    <property type="term" value="C:extracellular space"/>
    <property type="evidence" value="ECO:0007669"/>
    <property type="project" value="TreeGrafter"/>
</dbReference>
<dbReference type="SUPFAM" id="SSF69000">
    <property type="entry name" value="FAD-dependent thiol oxidase"/>
    <property type="match status" value="1"/>
</dbReference>
<keyword evidence="3" id="KW-0732">Signal</keyword>
<evidence type="ECO:0000313" key="9">
    <source>
        <dbReference type="WBParaSite" id="ECPE_0001062201-mRNA-1"/>
    </source>
</evidence>
<dbReference type="GO" id="GO:0016971">
    <property type="term" value="F:flavin-dependent sulfhydryl oxidase activity"/>
    <property type="evidence" value="ECO:0007669"/>
    <property type="project" value="InterPro"/>
</dbReference>
<organism evidence="9">
    <name type="scientific">Echinostoma caproni</name>
    <dbReference type="NCBI Taxonomy" id="27848"/>
    <lineage>
        <taxon>Eukaryota</taxon>
        <taxon>Metazoa</taxon>
        <taxon>Spiralia</taxon>
        <taxon>Lophotrochozoa</taxon>
        <taxon>Platyhelminthes</taxon>
        <taxon>Trematoda</taxon>
        <taxon>Digenea</taxon>
        <taxon>Plagiorchiida</taxon>
        <taxon>Echinostomata</taxon>
        <taxon>Echinostomatoidea</taxon>
        <taxon>Echinostomatidae</taxon>
        <taxon>Echinostoma</taxon>
    </lineage>
</organism>
<evidence type="ECO:0000259" key="8">
    <source>
        <dbReference type="PROSITE" id="PS51324"/>
    </source>
</evidence>
<dbReference type="InterPro" id="IPR017905">
    <property type="entry name" value="ERV/ALR_sulphydryl_oxidase"/>
</dbReference>
<dbReference type="PROSITE" id="PS51324">
    <property type="entry name" value="ERV_ALR"/>
    <property type="match status" value="1"/>
</dbReference>
<dbReference type="InterPro" id="IPR036774">
    <property type="entry name" value="ERV/ALR_sulphydryl_oxid_sf"/>
</dbReference>
<protein>
    <recommendedName>
        <fullName evidence="7">Sulfhydryl oxidase</fullName>
        <ecNumber evidence="7">1.8.3.2</ecNumber>
    </recommendedName>
</protein>